<protein>
    <submittedName>
        <fullName evidence="1">Uncharacterized protein</fullName>
    </submittedName>
</protein>
<gene>
    <name evidence="1" type="ORF">LCGC14_2815400</name>
</gene>
<reference evidence="1" key="1">
    <citation type="journal article" date="2015" name="Nature">
        <title>Complex archaea that bridge the gap between prokaryotes and eukaryotes.</title>
        <authorList>
            <person name="Spang A."/>
            <person name="Saw J.H."/>
            <person name="Jorgensen S.L."/>
            <person name="Zaremba-Niedzwiedzka K."/>
            <person name="Martijn J."/>
            <person name="Lind A.E."/>
            <person name="van Eijk R."/>
            <person name="Schleper C."/>
            <person name="Guy L."/>
            <person name="Ettema T.J."/>
        </authorList>
    </citation>
    <scope>NUCLEOTIDE SEQUENCE</scope>
</reference>
<name>A0A0F8YIM2_9ZZZZ</name>
<proteinExistence type="predicted"/>
<dbReference type="EMBL" id="LAZR01053208">
    <property type="protein sequence ID" value="KKK81247.1"/>
    <property type="molecule type" value="Genomic_DNA"/>
</dbReference>
<accession>A0A0F8YIM2</accession>
<feature type="non-terminal residue" evidence="1">
    <location>
        <position position="405"/>
    </location>
</feature>
<evidence type="ECO:0000313" key="1">
    <source>
        <dbReference type="EMBL" id="KKK81247.1"/>
    </source>
</evidence>
<sequence length="405" mass="42758">HGVLSDDPNFNELAVANVAVTVFDDDAPNLIILETDNSTAVLEGTNGAITDQYTVQLSSSPDPGEIVTVTLVHDSQIDVSSDNLTFTDANWNVPQTVTVSAVLDGLPENTFIAGIVHQTSTAGGASYAGVAEASLEVTVYDGDSPGVLATESEGSTLVVEGGHGDQYDLRLTSQPAGAVTVEILTDGQALVSSSDSRFNAGSDTEPPSVTFTPSNWWMPATIEVSANPNFEPNPAQRFVKHFPIQPHTVNRIRGPLVIEGGASPDRDRSLKLAVILPAESTDPPLQPEIVDVGDDVEIDFLQVMNDSSVFDDVGRLSYRADITTPAHTLTGLDMGGDLTVDMGTADPNDDVTFSGGITYNELEVLEISLGTGNDSFEVTSTPSREDAFQTWTMLNSGDGDDVVTV</sequence>
<organism evidence="1">
    <name type="scientific">marine sediment metagenome</name>
    <dbReference type="NCBI Taxonomy" id="412755"/>
    <lineage>
        <taxon>unclassified sequences</taxon>
        <taxon>metagenomes</taxon>
        <taxon>ecological metagenomes</taxon>
    </lineage>
</organism>
<comment type="caution">
    <text evidence="1">The sequence shown here is derived from an EMBL/GenBank/DDBJ whole genome shotgun (WGS) entry which is preliminary data.</text>
</comment>
<feature type="non-terminal residue" evidence="1">
    <location>
        <position position="1"/>
    </location>
</feature>
<dbReference type="AlphaFoldDB" id="A0A0F8YIM2"/>